<protein>
    <submittedName>
        <fullName evidence="1">Uncharacterized protein</fullName>
    </submittedName>
</protein>
<reference evidence="1" key="1">
    <citation type="journal article" date="2015" name="Nature">
        <title>Complex archaea that bridge the gap between prokaryotes and eukaryotes.</title>
        <authorList>
            <person name="Spang A."/>
            <person name="Saw J.H."/>
            <person name="Jorgensen S.L."/>
            <person name="Zaremba-Niedzwiedzka K."/>
            <person name="Martijn J."/>
            <person name="Lind A.E."/>
            <person name="van Eijk R."/>
            <person name="Schleper C."/>
            <person name="Guy L."/>
            <person name="Ettema T.J."/>
        </authorList>
    </citation>
    <scope>NUCLEOTIDE SEQUENCE</scope>
</reference>
<sequence length="111" mass="11152">LLSLGIGGELVPGGERFTGLGPVKGAEAFRSKTETALEGLLDRGGITIGEKGVGGLGSVEQAARTFQQGTGAGRTLLRSAFGVGSEATGGGLATEDILRRIQEVTPTGVLQ</sequence>
<comment type="caution">
    <text evidence="1">The sequence shown here is derived from an EMBL/GenBank/DDBJ whole genome shotgun (WGS) entry which is preliminary data.</text>
</comment>
<accession>A0A0F8ZZ79</accession>
<dbReference type="EMBL" id="LAZR01057604">
    <property type="protein sequence ID" value="KKK71719.1"/>
    <property type="molecule type" value="Genomic_DNA"/>
</dbReference>
<proteinExistence type="predicted"/>
<name>A0A0F8ZZ79_9ZZZZ</name>
<organism evidence="1">
    <name type="scientific">marine sediment metagenome</name>
    <dbReference type="NCBI Taxonomy" id="412755"/>
    <lineage>
        <taxon>unclassified sequences</taxon>
        <taxon>metagenomes</taxon>
        <taxon>ecological metagenomes</taxon>
    </lineage>
</organism>
<feature type="non-terminal residue" evidence="1">
    <location>
        <position position="1"/>
    </location>
</feature>
<dbReference type="AlphaFoldDB" id="A0A0F8ZZ79"/>
<gene>
    <name evidence="1" type="ORF">LCGC14_2911110</name>
</gene>
<evidence type="ECO:0000313" key="1">
    <source>
        <dbReference type="EMBL" id="KKK71719.1"/>
    </source>
</evidence>